<dbReference type="InterPro" id="IPR001611">
    <property type="entry name" value="Leu-rich_rpt"/>
</dbReference>
<evidence type="ECO:0000256" key="1">
    <source>
        <dbReference type="ARBA" id="ARBA00022468"/>
    </source>
</evidence>
<keyword evidence="6" id="KW-1185">Reference proteome</keyword>
<dbReference type="OMA" id="MARMCRD"/>
<evidence type="ECO:0000313" key="6">
    <source>
        <dbReference type="Proteomes" id="UP000054270"/>
    </source>
</evidence>
<feature type="compositionally biased region" description="Low complexity" evidence="4">
    <location>
        <begin position="1"/>
        <end position="16"/>
    </location>
</feature>
<dbReference type="InterPro" id="IPR027038">
    <property type="entry name" value="RanGap"/>
</dbReference>
<keyword evidence="1" id="KW-0343">GTPase activation</keyword>
<dbReference type="PANTHER" id="PTHR24113:SF12">
    <property type="entry name" value="RAN GTPASE-ACTIVATING PROTEIN 1"/>
    <property type="match status" value="1"/>
</dbReference>
<dbReference type="PANTHER" id="PTHR24113">
    <property type="entry name" value="RAN GTPASE-ACTIVATING PROTEIN 1"/>
    <property type="match status" value="1"/>
</dbReference>
<organism evidence="5 6">
    <name type="scientific">Hypholoma sublateritium (strain FD-334 SS-4)</name>
    <dbReference type="NCBI Taxonomy" id="945553"/>
    <lineage>
        <taxon>Eukaryota</taxon>
        <taxon>Fungi</taxon>
        <taxon>Dikarya</taxon>
        <taxon>Basidiomycota</taxon>
        <taxon>Agaricomycotina</taxon>
        <taxon>Agaricomycetes</taxon>
        <taxon>Agaricomycetidae</taxon>
        <taxon>Agaricales</taxon>
        <taxon>Agaricineae</taxon>
        <taxon>Strophariaceae</taxon>
        <taxon>Hypholoma</taxon>
    </lineage>
</organism>
<dbReference type="GO" id="GO:0005096">
    <property type="term" value="F:GTPase activator activity"/>
    <property type="evidence" value="ECO:0007669"/>
    <property type="project" value="UniProtKB-KW"/>
</dbReference>
<feature type="compositionally biased region" description="Polar residues" evidence="4">
    <location>
        <begin position="420"/>
        <end position="435"/>
    </location>
</feature>
<feature type="region of interest" description="Disordered" evidence="4">
    <location>
        <begin position="420"/>
        <end position="442"/>
    </location>
</feature>
<feature type="compositionally biased region" description="Basic and acidic residues" evidence="4">
    <location>
        <begin position="832"/>
        <end position="842"/>
    </location>
</feature>
<evidence type="ECO:0000256" key="2">
    <source>
        <dbReference type="ARBA" id="ARBA00022614"/>
    </source>
</evidence>
<feature type="region of interest" description="Disordered" evidence="4">
    <location>
        <begin position="777"/>
        <end position="850"/>
    </location>
</feature>
<dbReference type="OrthoDB" id="120976at2759"/>
<feature type="compositionally biased region" description="Low complexity" evidence="4">
    <location>
        <begin position="808"/>
        <end position="818"/>
    </location>
</feature>
<dbReference type="SMART" id="SM00368">
    <property type="entry name" value="LRR_RI"/>
    <property type="match status" value="8"/>
</dbReference>
<dbReference type="STRING" id="945553.A0A0D2NUP3"/>
<dbReference type="GO" id="GO:0048471">
    <property type="term" value="C:perinuclear region of cytoplasm"/>
    <property type="evidence" value="ECO:0007669"/>
    <property type="project" value="TreeGrafter"/>
</dbReference>
<dbReference type="GO" id="GO:0006913">
    <property type="term" value="P:nucleocytoplasmic transport"/>
    <property type="evidence" value="ECO:0007669"/>
    <property type="project" value="TreeGrafter"/>
</dbReference>
<reference evidence="6" key="1">
    <citation type="submission" date="2014-04" db="EMBL/GenBank/DDBJ databases">
        <title>Evolutionary Origins and Diversification of the Mycorrhizal Mutualists.</title>
        <authorList>
            <consortium name="DOE Joint Genome Institute"/>
            <consortium name="Mycorrhizal Genomics Consortium"/>
            <person name="Kohler A."/>
            <person name="Kuo A."/>
            <person name="Nagy L.G."/>
            <person name="Floudas D."/>
            <person name="Copeland A."/>
            <person name="Barry K.W."/>
            <person name="Cichocki N."/>
            <person name="Veneault-Fourrey C."/>
            <person name="LaButti K."/>
            <person name="Lindquist E.A."/>
            <person name="Lipzen A."/>
            <person name="Lundell T."/>
            <person name="Morin E."/>
            <person name="Murat C."/>
            <person name="Riley R."/>
            <person name="Ohm R."/>
            <person name="Sun H."/>
            <person name="Tunlid A."/>
            <person name="Henrissat B."/>
            <person name="Grigoriev I.V."/>
            <person name="Hibbett D.S."/>
            <person name="Martin F."/>
        </authorList>
    </citation>
    <scope>NUCLEOTIDE SEQUENCE [LARGE SCALE GENOMIC DNA]</scope>
    <source>
        <strain evidence="6">FD-334 SS-4</strain>
    </source>
</reference>
<dbReference type="EMBL" id="KN817549">
    <property type="protein sequence ID" value="KJA22574.1"/>
    <property type="molecule type" value="Genomic_DNA"/>
</dbReference>
<accession>A0A0D2NUP3</accession>
<keyword evidence="2" id="KW-0433">Leucine-rich repeat</keyword>
<feature type="region of interest" description="Disordered" evidence="4">
    <location>
        <begin position="1"/>
        <end position="35"/>
    </location>
</feature>
<evidence type="ECO:0000256" key="3">
    <source>
        <dbReference type="ARBA" id="ARBA00022737"/>
    </source>
</evidence>
<dbReference type="InterPro" id="IPR032675">
    <property type="entry name" value="LRR_dom_sf"/>
</dbReference>
<protein>
    <recommendedName>
        <fullName evidence="7">RNI-like protein</fullName>
    </recommendedName>
</protein>
<evidence type="ECO:0000256" key="4">
    <source>
        <dbReference type="SAM" id="MobiDB-lite"/>
    </source>
</evidence>
<keyword evidence="3" id="KW-0677">Repeat</keyword>
<feature type="region of interest" description="Disordered" evidence="4">
    <location>
        <begin position="920"/>
        <end position="1030"/>
    </location>
</feature>
<feature type="region of interest" description="Disordered" evidence="4">
    <location>
        <begin position="340"/>
        <end position="387"/>
    </location>
</feature>
<dbReference type="GO" id="GO:0005634">
    <property type="term" value="C:nucleus"/>
    <property type="evidence" value="ECO:0007669"/>
    <property type="project" value="TreeGrafter"/>
</dbReference>
<dbReference type="SUPFAM" id="SSF52047">
    <property type="entry name" value="RNI-like"/>
    <property type="match status" value="1"/>
</dbReference>
<feature type="compositionally biased region" description="Polar residues" evidence="4">
    <location>
        <begin position="953"/>
        <end position="964"/>
    </location>
</feature>
<feature type="compositionally biased region" description="Low complexity" evidence="4">
    <location>
        <begin position="982"/>
        <end position="995"/>
    </location>
</feature>
<dbReference type="GO" id="GO:0005829">
    <property type="term" value="C:cytosol"/>
    <property type="evidence" value="ECO:0007669"/>
    <property type="project" value="TreeGrafter"/>
</dbReference>
<feature type="compositionally biased region" description="Low complexity" evidence="4">
    <location>
        <begin position="340"/>
        <end position="372"/>
    </location>
</feature>
<dbReference type="GO" id="GO:0031267">
    <property type="term" value="F:small GTPase binding"/>
    <property type="evidence" value="ECO:0007669"/>
    <property type="project" value="TreeGrafter"/>
</dbReference>
<sequence>MASSSSSGSSCPPSSSAVTIPVPGKSILKKPPPAQQSLFSRITRFLPTQNQPQPSTAADDAKPLKRAHFILPSIAIVYPISSINPPSTPTLKEEKRAIEDKEAERRKKVLRGNTHSPGGVDMDVWWSMDKVESFYRECCVGCEEEPDPAITVALKHASPTSPRTVDFSGVQLTFTSASILSDVFSIEWGLRKLVFRECDLDDHILKPMLHALLIPGTLSFLSVASNRRLKTAAFRLIGAYAKKAKSLQFLDLSQNVLDKKSVEYIVAALETAPEPGLVSLRLDDCGLRPAALEALCRAIRTSSLKNISLRHNRISASGGVALALMIRDYPDVVPGPLSPGSSSIFDTPNSSVPSSPTSSVTNLPLSPQQNLGPLPPPPRHPTMNMQTTYTPYVPKARRGRVAPPTVNPLSPSGQHIPLITSSSQGGVTTRHTPTAANGLPHDAGPSAALLDKVRALDNLPRLGALRTLDLKGNDLRNGITYLAQVLKRNRTLKVLNLSENKLDVQCLVIIAEALKYNSSLETLDLNKNPCSGPGLEGIQSLRTAFTLNTALKRLFLSSTSMTSAGAIALAEFLPESTSLLHLDLTMNDLDIAGVMALSGGLKANHTMRCLDVNIPPADEEFARMCREILNSCVRNTEEAERASKEGSSASSGRGLGKGVWGMIEESELAKSIRLGEEKKNETDIVVRAQGYVAQLNSIVALEPRTPPTTTKAVPEGLPQLVSKAKAVASELATVIQETDNPVRLEELLGINDQLLSLLKKVPASGKPNLRLHGLGLSLNDSQSSSDDGDGRLDGLPNINGRANGFEGGSSESSSMTSYEGDHDALSTPTTPKIDKGKGKAVPEPEEPEMVLSPKFRMTSGEDENAVLYPEGVSSPTDRSRIWVEEEGEVFRKGTVLLGPEEMEGEYDGEELRKELLEAMVERPPPRPLTDEYGMEIAGLSDPNLSTERDRSPNIPSVASPTTAESPKPSPKPYVSRRGSANSILSLLSPTISTPTDPNGHSPVLGNSPRSANHLGSNSMAQGRPPAIIES</sequence>
<evidence type="ECO:0008006" key="7">
    <source>
        <dbReference type="Google" id="ProtNLM"/>
    </source>
</evidence>
<name>A0A0D2NUP3_HYPSF</name>
<dbReference type="Pfam" id="PF13516">
    <property type="entry name" value="LRR_6"/>
    <property type="match status" value="3"/>
</dbReference>
<gene>
    <name evidence="5" type="ORF">HYPSUDRAFT_40966</name>
</gene>
<dbReference type="Gene3D" id="3.80.10.10">
    <property type="entry name" value="Ribonuclease Inhibitor"/>
    <property type="match status" value="3"/>
</dbReference>
<proteinExistence type="predicted"/>
<evidence type="ECO:0000313" key="5">
    <source>
        <dbReference type="EMBL" id="KJA22574.1"/>
    </source>
</evidence>
<feature type="compositionally biased region" description="Polar residues" evidence="4">
    <location>
        <begin position="1007"/>
        <end position="1020"/>
    </location>
</feature>
<dbReference type="AlphaFoldDB" id="A0A0D2NUP3"/>
<dbReference type="Proteomes" id="UP000054270">
    <property type="component" value="Unassembled WGS sequence"/>
</dbReference>